<dbReference type="AlphaFoldDB" id="A0A3N0XJH7"/>
<protein>
    <submittedName>
        <fullName evidence="2">Uncharacterized protein</fullName>
    </submittedName>
</protein>
<comment type="caution">
    <text evidence="2">The sequence shown here is derived from an EMBL/GenBank/DDBJ whole genome shotgun (WGS) entry which is preliminary data.</text>
</comment>
<dbReference type="Proteomes" id="UP000281406">
    <property type="component" value="Unassembled WGS sequence"/>
</dbReference>
<accession>A0A3N0XJH7</accession>
<gene>
    <name evidence="2" type="ORF">DPX16_7722</name>
</gene>
<proteinExistence type="predicted"/>
<name>A0A3N0XJH7_ANAGA</name>
<sequence>MPVIKGQNSALANAVLEKNHRIRVNTPNLTVTQRCTKKQREQKCLPKDECPSRSTFRRGFGESYPDATKRQASKDADPYLLTRRGPFGPIITKKNENERKGALIGLWHFRDEEEKVPLILPSLNTTHNAVLPKYLVSILI</sequence>
<keyword evidence="3" id="KW-1185">Reference proteome</keyword>
<evidence type="ECO:0000256" key="1">
    <source>
        <dbReference type="SAM" id="MobiDB-lite"/>
    </source>
</evidence>
<evidence type="ECO:0000313" key="2">
    <source>
        <dbReference type="EMBL" id="ROI46604.1"/>
    </source>
</evidence>
<feature type="compositionally biased region" description="Basic and acidic residues" evidence="1">
    <location>
        <begin position="67"/>
        <end position="77"/>
    </location>
</feature>
<feature type="region of interest" description="Disordered" evidence="1">
    <location>
        <begin position="56"/>
        <end position="81"/>
    </location>
</feature>
<organism evidence="2 3">
    <name type="scientific">Anabarilius grahami</name>
    <name type="common">Kanglang fish</name>
    <name type="synonym">Barilius grahami</name>
    <dbReference type="NCBI Taxonomy" id="495550"/>
    <lineage>
        <taxon>Eukaryota</taxon>
        <taxon>Metazoa</taxon>
        <taxon>Chordata</taxon>
        <taxon>Craniata</taxon>
        <taxon>Vertebrata</taxon>
        <taxon>Euteleostomi</taxon>
        <taxon>Actinopterygii</taxon>
        <taxon>Neopterygii</taxon>
        <taxon>Teleostei</taxon>
        <taxon>Ostariophysi</taxon>
        <taxon>Cypriniformes</taxon>
        <taxon>Xenocyprididae</taxon>
        <taxon>Xenocypridinae</taxon>
        <taxon>Xenocypridinae incertae sedis</taxon>
        <taxon>Anabarilius</taxon>
    </lineage>
</organism>
<reference evidence="2 3" key="1">
    <citation type="submission" date="2018-10" db="EMBL/GenBank/DDBJ databases">
        <title>Genome assembly for a Yunnan-Guizhou Plateau 3E fish, Anabarilius grahami (Regan), and its evolutionary and genetic applications.</title>
        <authorList>
            <person name="Jiang W."/>
        </authorList>
    </citation>
    <scope>NUCLEOTIDE SEQUENCE [LARGE SCALE GENOMIC DNA]</scope>
    <source>
        <strain evidence="2">AG-KIZ</strain>
        <tissue evidence="2">Muscle</tissue>
    </source>
</reference>
<evidence type="ECO:0000313" key="3">
    <source>
        <dbReference type="Proteomes" id="UP000281406"/>
    </source>
</evidence>
<dbReference type="EMBL" id="RJVU01071502">
    <property type="protein sequence ID" value="ROI46604.1"/>
    <property type="molecule type" value="Genomic_DNA"/>
</dbReference>